<dbReference type="GO" id="GO:0015628">
    <property type="term" value="P:protein secretion by the type II secretion system"/>
    <property type="evidence" value="ECO:0007669"/>
    <property type="project" value="InterPro"/>
</dbReference>
<keyword evidence="5" id="KW-0488">Methylation</keyword>
<dbReference type="PROSITE" id="PS00409">
    <property type="entry name" value="PROKAR_NTER_METHYL"/>
    <property type="match status" value="1"/>
</dbReference>
<keyword evidence="6" id="KW-0997">Cell inner membrane</keyword>
<dbReference type="Proteomes" id="UP000196573">
    <property type="component" value="Unassembled WGS sequence"/>
</dbReference>
<reference evidence="11 12" key="1">
    <citation type="submission" date="2017-03" db="EMBL/GenBank/DDBJ databases">
        <authorList>
            <person name="Afonso C.L."/>
            <person name="Miller P.J."/>
            <person name="Scott M.A."/>
            <person name="Spackman E."/>
            <person name="Goraichik I."/>
            <person name="Dimitrov K.M."/>
            <person name="Suarez D.L."/>
            <person name="Swayne D.E."/>
        </authorList>
    </citation>
    <scope>NUCLEOTIDE SEQUENCE [LARGE SCALE GENOMIC DNA]</scope>
    <source>
        <strain evidence="11">SB41UT1</strain>
    </source>
</reference>
<evidence type="ECO:0000256" key="8">
    <source>
        <dbReference type="ARBA" id="ARBA00022989"/>
    </source>
</evidence>
<evidence type="ECO:0000256" key="2">
    <source>
        <dbReference type="ARBA" id="ARBA00011084"/>
    </source>
</evidence>
<evidence type="ECO:0000256" key="7">
    <source>
        <dbReference type="ARBA" id="ARBA00022692"/>
    </source>
</evidence>
<dbReference type="AlphaFoldDB" id="A0A1X7AGG6"/>
<evidence type="ECO:0000256" key="1">
    <source>
        <dbReference type="ARBA" id="ARBA00004377"/>
    </source>
</evidence>
<evidence type="ECO:0000313" key="12">
    <source>
        <dbReference type="Proteomes" id="UP000196573"/>
    </source>
</evidence>
<dbReference type="SUPFAM" id="SSF54523">
    <property type="entry name" value="Pili subunits"/>
    <property type="match status" value="1"/>
</dbReference>
<dbReference type="GO" id="GO:0015627">
    <property type="term" value="C:type II protein secretion system complex"/>
    <property type="evidence" value="ECO:0007669"/>
    <property type="project" value="InterPro"/>
</dbReference>
<dbReference type="GO" id="GO:0005886">
    <property type="term" value="C:plasma membrane"/>
    <property type="evidence" value="ECO:0007669"/>
    <property type="project" value="UniProtKB-SubCell"/>
</dbReference>
<evidence type="ECO:0000313" key="11">
    <source>
        <dbReference type="EMBL" id="SMA39992.1"/>
    </source>
</evidence>
<evidence type="ECO:0000256" key="6">
    <source>
        <dbReference type="ARBA" id="ARBA00022519"/>
    </source>
</evidence>
<dbReference type="EMBL" id="FWPT01000002">
    <property type="protein sequence ID" value="SMA39992.1"/>
    <property type="molecule type" value="Genomic_DNA"/>
</dbReference>
<evidence type="ECO:0000256" key="10">
    <source>
        <dbReference type="SAM" id="Phobius"/>
    </source>
</evidence>
<gene>
    <name evidence="11" type="primary">xcpW_2</name>
    <name evidence="11" type="ORF">EHSB41UT_01120</name>
</gene>
<keyword evidence="9 10" id="KW-0472">Membrane</keyword>
<comment type="subcellular location">
    <subcellularLocation>
        <location evidence="1">Cell inner membrane</location>
        <topology evidence="1">Single-pass membrane protein</topology>
    </subcellularLocation>
</comment>
<keyword evidence="7 10" id="KW-0812">Transmembrane</keyword>
<dbReference type="Gene3D" id="2.10.70.20">
    <property type="entry name" value="gspk-gspi-gspj complex like domains"/>
    <property type="match status" value="1"/>
</dbReference>
<dbReference type="Pfam" id="PF11612">
    <property type="entry name" value="T2SSJ"/>
    <property type="match status" value="1"/>
</dbReference>
<dbReference type="InterPro" id="IPR045584">
    <property type="entry name" value="Pilin-like"/>
</dbReference>
<dbReference type="NCBIfam" id="TIGR02532">
    <property type="entry name" value="IV_pilin_GFxxxE"/>
    <property type="match status" value="1"/>
</dbReference>
<accession>A0A1X7AGG6</accession>
<sequence>MNRRSRVHGFTLLEMLVAIAIFAMVGLGAYQLMAGVRDARAVTVDIQKRMQNVNLAMLVIEQDFRHIVDRGLRMDGRLTQQSLFSEDGMNGSDDEGISFTRGHWRNPEQRLPRSENQKVAYRVQGDRLERLFHYTLDPVENTEPEVQLLLEGVNGLEFRFYRNGRWQDSQDSEDILPDGVMVRMKLSGIGQIERVFSIASAWEAAL</sequence>
<dbReference type="Gene3D" id="3.10.610.10">
    <property type="entry name" value="GSPII I/J protein-like"/>
    <property type="match status" value="1"/>
</dbReference>
<keyword evidence="12" id="KW-1185">Reference proteome</keyword>
<dbReference type="PANTHER" id="PTHR39583">
    <property type="entry name" value="TYPE II SECRETION SYSTEM PROTEIN J-RELATED"/>
    <property type="match status" value="1"/>
</dbReference>
<name>A0A1X7AGG6_9GAMM</name>
<dbReference type="RefSeq" id="WP_087107717.1">
    <property type="nucleotide sequence ID" value="NZ_CBCSCN010000001.1"/>
</dbReference>
<dbReference type="OrthoDB" id="9794345at2"/>
<dbReference type="InterPro" id="IPR051621">
    <property type="entry name" value="T2SS_protein_J"/>
</dbReference>
<keyword evidence="4" id="KW-1003">Cell membrane</keyword>
<dbReference type="InterPro" id="IPR010055">
    <property type="entry name" value="T2SS_protein-GspJ"/>
</dbReference>
<dbReference type="InterPro" id="IPR012902">
    <property type="entry name" value="N_methyl_site"/>
</dbReference>
<proteinExistence type="inferred from homology"/>
<evidence type="ECO:0000256" key="9">
    <source>
        <dbReference type="ARBA" id="ARBA00023136"/>
    </source>
</evidence>
<dbReference type="NCBIfam" id="TIGR01711">
    <property type="entry name" value="gspJ"/>
    <property type="match status" value="1"/>
</dbReference>
<protein>
    <recommendedName>
        <fullName evidence="3">Type II secretion system protein J</fullName>
    </recommendedName>
</protein>
<dbReference type="PANTHER" id="PTHR39583:SF2">
    <property type="entry name" value="TYPE II SECRETION SYSTEM PROTEIN J"/>
    <property type="match status" value="1"/>
</dbReference>
<keyword evidence="8 10" id="KW-1133">Transmembrane helix</keyword>
<dbReference type="Pfam" id="PF07963">
    <property type="entry name" value="N_methyl"/>
    <property type="match status" value="1"/>
</dbReference>
<evidence type="ECO:0000256" key="4">
    <source>
        <dbReference type="ARBA" id="ARBA00022475"/>
    </source>
</evidence>
<comment type="similarity">
    <text evidence="2">Belongs to the GSP J family.</text>
</comment>
<feature type="transmembrane region" description="Helical" evidence="10">
    <location>
        <begin position="12"/>
        <end position="33"/>
    </location>
</feature>
<evidence type="ECO:0000256" key="3">
    <source>
        <dbReference type="ARBA" id="ARBA00021539"/>
    </source>
</evidence>
<organism evidence="11 12">
    <name type="scientific">Parendozoicomonas haliclonae</name>
    <dbReference type="NCBI Taxonomy" id="1960125"/>
    <lineage>
        <taxon>Bacteria</taxon>
        <taxon>Pseudomonadati</taxon>
        <taxon>Pseudomonadota</taxon>
        <taxon>Gammaproteobacteria</taxon>
        <taxon>Oceanospirillales</taxon>
        <taxon>Endozoicomonadaceae</taxon>
        <taxon>Parendozoicomonas</taxon>
    </lineage>
</organism>
<evidence type="ECO:0000256" key="5">
    <source>
        <dbReference type="ARBA" id="ARBA00022481"/>
    </source>
</evidence>